<feature type="region of interest" description="Disordered" evidence="1">
    <location>
        <begin position="101"/>
        <end position="120"/>
    </location>
</feature>
<dbReference type="Gene3D" id="3.40.50.300">
    <property type="entry name" value="P-loop containing nucleotide triphosphate hydrolases"/>
    <property type="match status" value="1"/>
</dbReference>
<reference evidence="2" key="1">
    <citation type="submission" date="2020-05" db="EMBL/GenBank/DDBJ databases">
        <authorList>
            <person name="Chiriac C."/>
            <person name="Salcher M."/>
            <person name="Ghai R."/>
            <person name="Kavagutti S V."/>
        </authorList>
    </citation>
    <scope>NUCLEOTIDE SEQUENCE</scope>
</reference>
<evidence type="ECO:0000313" key="2">
    <source>
        <dbReference type="EMBL" id="CAB4701269.1"/>
    </source>
</evidence>
<dbReference type="InterPro" id="IPR027417">
    <property type="entry name" value="P-loop_NTPase"/>
</dbReference>
<dbReference type="EMBL" id="CAFBNJ010000012">
    <property type="protein sequence ID" value="CAB4943928.1"/>
    <property type="molecule type" value="Genomic_DNA"/>
</dbReference>
<organism evidence="2">
    <name type="scientific">freshwater metagenome</name>
    <dbReference type="NCBI Taxonomy" id="449393"/>
    <lineage>
        <taxon>unclassified sequences</taxon>
        <taxon>metagenomes</taxon>
        <taxon>ecological metagenomes</taxon>
    </lineage>
</organism>
<gene>
    <name evidence="2" type="ORF">UFOPK2624_00564</name>
    <name evidence="3" type="ORF">UFOPK3785_00387</name>
</gene>
<dbReference type="EMBL" id="CAEZXY010000015">
    <property type="protein sequence ID" value="CAB4701269.1"/>
    <property type="molecule type" value="Genomic_DNA"/>
</dbReference>
<evidence type="ECO:0000256" key="1">
    <source>
        <dbReference type="SAM" id="MobiDB-lite"/>
    </source>
</evidence>
<protein>
    <submittedName>
        <fullName evidence="2">Unannotated protein</fullName>
    </submittedName>
</protein>
<dbReference type="AlphaFoldDB" id="A0A6J6PR87"/>
<feature type="compositionally biased region" description="Low complexity" evidence="1">
    <location>
        <begin position="101"/>
        <end position="112"/>
    </location>
</feature>
<proteinExistence type="predicted"/>
<name>A0A6J6PR87_9ZZZZ</name>
<sequence>MQLTISRIAARRAGRPEVAGIAVNRLGRTRDAHYWHTMLLEQYGSQVFAPVHMRAAVAEASAQSLPIHGLGNRQGASDAAQEFDMLLDSVVPEMARSVGSVAASAPSVATESNGGSDASV</sequence>
<accession>A0A6J6PR87</accession>
<evidence type="ECO:0000313" key="3">
    <source>
        <dbReference type="EMBL" id="CAB4943928.1"/>
    </source>
</evidence>